<dbReference type="RefSeq" id="XP_009845128.1">
    <property type="nucleotide sequence ID" value="XM_009846826.1"/>
</dbReference>
<accession>W4FF70</accession>
<reference evidence="1" key="1">
    <citation type="submission" date="2013-12" db="EMBL/GenBank/DDBJ databases">
        <title>The Genome Sequence of Aphanomyces astaci APO3.</title>
        <authorList>
            <consortium name="The Broad Institute Genomics Platform"/>
            <person name="Russ C."/>
            <person name="Tyler B."/>
            <person name="van West P."/>
            <person name="Dieguez-Uribeondo J."/>
            <person name="Young S.K."/>
            <person name="Zeng Q."/>
            <person name="Gargeya S."/>
            <person name="Fitzgerald M."/>
            <person name="Abouelleil A."/>
            <person name="Alvarado L."/>
            <person name="Chapman S.B."/>
            <person name="Gainer-Dewar J."/>
            <person name="Goldberg J."/>
            <person name="Griggs A."/>
            <person name="Gujja S."/>
            <person name="Hansen M."/>
            <person name="Howarth C."/>
            <person name="Imamovic A."/>
            <person name="Ireland A."/>
            <person name="Larimer J."/>
            <person name="McCowan C."/>
            <person name="Murphy C."/>
            <person name="Pearson M."/>
            <person name="Poon T.W."/>
            <person name="Priest M."/>
            <person name="Roberts A."/>
            <person name="Saif S."/>
            <person name="Shea T."/>
            <person name="Sykes S."/>
            <person name="Wortman J."/>
            <person name="Nusbaum C."/>
            <person name="Birren B."/>
        </authorList>
    </citation>
    <scope>NUCLEOTIDE SEQUENCE [LARGE SCALE GENOMIC DNA]</scope>
    <source>
        <strain evidence="1">APO3</strain>
    </source>
</reference>
<sequence>MKDGKRKRDYNKETRACGCDDFDEHLERLVALPASFHSGVIVQIVNNADCLFHQCLFNPRLLLMKNLNLNELLKLKIHRSQRSEKRPTKCPNC</sequence>
<name>W4FF70_APHAT</name>
<gene>
    <name evidence="1" type="ORF">H257_17874</name>
</gene>
<evidence type="ECO:0000313" key="1">
    <source>
        <dbReference type="EMBL" id="ETV65383.1"/>
    </source>
</evidence>
<proteinExistence type="predicted"/>
<dbReference type="EMBL" id="KI913238">
    <property type="protein sequence ID" value="ETV65383.1"/>
    <property type="molecule type" value="Genomic_DNA"/>
</dbReference>
<dbReference type="VEuPathDB" id="FungiDB:H257_17874"/>
<dbReference type="GeneID" id="20819870"/>
<organism evidence="1">
    <name type="scientific">Aphanomyces astaci</name>
    <name type="common">Crayfish plague agent</name>
    <dbReference type="NCBI Taxonomy" id="112090"/>
    <lineage>
        <taxon>Eukaryota</taxon>
        <taxon>Sar</taxon>
        <taxon>Stramenopiles</taxon>
        <taxon>Oomycota</taxon>
        <taxon>Saprolegniomycetes</taxon>
        <taxon>Saprolegniales</taxon>
        <taxon>Verrucalvaceae</taxon>
        <taxon>Aphanomyces</taxon>
    </lineage>
</organism>
<dbReference type="AlphaFoldDB" id="W4FF70"/>
<protein>
    <submittedName>
        <fullName evidence="1">Uncharacterized protein</fullName>
    </submittedName>
</protein>